<keyword evidence="2" id="KW-0067">ATP-binding</keyword>
<dbReference type="Proteomes" id="UP000238605">
    <property type="component" value="Unassembled WGS sequence"/>
</dbReference>
<dbReference type="PIRSF" id="PIRSF021774">
    <property type="entry name" value="UCP021774"/>
    <property type="match status" value="1"/>
</dbReference>
<keyword evidence="2" id="KW-0547">Nucleotide-binding</keyword>
<dbReference type="SUPFAM" id="SSF103247">
    <property type="entry name" value="TT1751-like"/>
    <property type="match status" value="1"/>
</dbReference>
<evidence type="ECO:0000259" key="1">
    <source>
        <dbReference type="Pfam" id="PF03625"/>
    </source>
</evidence>
<dbReference type="PANTHER" id="PTHR38342:SF1">
    <property type="entry name" value="SLR5037 PROTEIN"/>
    <property type="match status" value="1"/>
</dbReference>
<name>A0A2S5SX69_9BURK</name>
<comment type="caution">
    <text evidence="2">The sequence shown here is derived from an EMBL/GenBank/DDBJ whole genome shotgun (WGS) entry which is preliminary data.</text>
</comment>
<organism evidence="2 3">
    <name type="scientific">Caldimonas caldifontis</name>
    <dbReference type="NCBI Taxonomy" id="1452508"/>
    <lineage>
        <taxon>Bacteria</taxon>
        <taxon>Pseudomonadati</taxon>
        <taxon>Pseudomonadota</taxon>
        <taxon>Betaproteobacteria</taxon>
        <taxon>Burkholderiales</taxon>
        <taxon>Sphaerotilaceae</taxon>
        <taxon>Caldimonas</taxon>
    </lineage>
</organism>
<proteinExistence type="predicted"/>
<dbReference type="InterPro" id="IPR035923">
    <property type="entry name" value="TT1751-like_sf"/>
</dbReference>
<protein>
    <submittedName>
        <fullName evidence="2">ABC transporter ATP-binding protein</fullName>
    </submittedName>
</protein>
<dbReference type="Pfam" id="PF03625">
    <property type="entry name" value="DUF302"/>
    <property type="match status" value="1"/>
</dbReference>
<feature type="domain" description="DUF302" evidence="1">
    <location>
        <begin position="37"/>
        <end position="100"/>
    </location>
</feature>
<sequence>MDARYGFGKTVRLSFADALARVTLALQAEGFGVLTEIDVQATLKKKLGADMPPYRILGACNPALAHRALTAEPSIGVLLPCNVVVREDPSGSVRVEFMDPSAVLDLVDRPEIAQLAGEVRQRLERVMAAL</sequence>
<gene>
    <name evidence="2" type="ORF">C1704_06995</name>
</gene>
<dbReference type="CDD" id="cd14797">
    <property type="entry name" value="DUF302"/>
    <property type="match status" value="1"/>
</dbReference>
<dbReference type="EMBL" id="PSNX01000004">
    <property type="protein sequence ID" value="PPE67167.1"/>
    <property type="molecule type" value="Genomic_DNA"/>
</dbReference>
<dbReference type="OrthoDB" id="9791067at2"/>
<dbReference type="InterPro" id="IPR016796">
    <property type="entry name" value="UCP021774"/>
</dbReference>
<dbReference type="InterPro" id="IPR005180">
    <property type="entry name" value="DUF302"/>
</dbReference>
<reference evidence="2 3" key="1">
    <citation type="submission" date="2018-02" db="EMBL/GenBank/DDBJ databases">
        <title>Reclassifiation of [Polyangium] brachysporum DSM 7029 as Guopingzhaonella breviflexa gen. nov., sp. nov., a member of the family Comamonadaceae.</title>
        <authorList>
            <person name="Tang B."/>
        </authorList>
    </citation>
    <scope>NUCLEOTIDE SEQUENCE [LARGE SCALE GENOMIC DNA]</scope>
    <source>
        <strain evidence="2 3">BCRC 80649</strain>
    </source>
</reference>
<dbReference type="AlphaFoldDB" id="A0A2S5SX69"/>
<accession>A0A2S5SX69</accession>
<dbReference type="Gene3D" id="3.30.310.70">
    <property type="entry name" value="TT1751-like domain"/>
    <property type="match status" value="1"/>
</dbReference>
<evidence type="ECO:0000313" key="2">
    <source>
        <dbReference type="EMBL" id="PPE67167.1"/>
    </source>
</evidence>
<keyword evidence="3" id="KW-1185">Reference proteome</keyword>
<dbReference type="GO" id="GO:0005524">
    <property type="term" value="F:ATP binding"/>
    <property type="evidence" value="ECO:0007669"/>
    <property type="project" value="UniProtKB-KW"/>
</dbReference>
<dbReference type="RefSeq" id="WP_104301985.1">
    <property type="nucleotide sequence ID" value="NZ_PSNX01000004.1"/>
</dbReference>
<evidence type="ECO:0000313" key="3">
    <source>
        <dbReference type="Proteomes" id="UP000238605"/>
    </source>
</evidence>
<dbReference type="PANTHER" id="PTHR38342">
    <property type="entry name" value="SLR5037 PROTEIN"/>
    <property type="match status" value="1"/>
</dbReference>